<dbReference type="PROSITE" id="PS00211">
    <property type="entry name" value="ABC_TRANSPORTER_1"/>
    <property type="match status" value="1"/>
</dbReference>
<proteinExistence type="predicted"/>
<feature type="transmembrane region" description="Helical" evidence="3">
    <location>
        <begin position="1067"/>
        <end position="1087"/>
    </location>
</feature>
<dbReference type="Gene3D" id="3.40.50.300">
    <property type="entry name" value="P-loop containing nucleotide triphosphate hydrolases"/>
    <property type="match status" value="1"/>
</dbReference>
<dbReference type="Gene3D" id="3.30.2090.10">
    <property type="entry name" value="Multidrug efflux transporter AcrB TolC docking domain, DN and DC subdomains"/>
    <property type="match status" value="2"/>
</dbReference>
<dbReference type="GO" id="GO:0005886">
    <property type="term" value="C:plasma membrane"/>
    <property type="evidence" value="ECO:0007669"/>
    <property type="project" value="TreeGrafter"/>
</dbReference>
<dbReference type="Gene3D" id="1.20.1640.10">
    <property type="entry name" value="Multidrug efflux transporter AcrB transmembrane domain"/>
    <property type="match status" value="2"/>
</dbReference>
<dbReference type="Pfam" id="PF00005">
    <property type="entry name" value="ABC_tran"/>
    <property type="match status" value="1"/>
</dbReference>
<dbReference type="EMBL" id="QWGR01000003">
    <property type="protein sequence ID" value="RIJ49446.1"/>
    <property type="molecule type" value="Genomic_DNA"/>
</dbReference>
<dbReference type="InterPro" id="IPR003593">
    <property type="entry name" value="AAA+_ATPase"/>
</dbReference>
<organism evidence="5 6">
    <name type="scientific">Maribellus luteus</name>
    <dbReference type="NCBI Taxonomy" id="2305463"/>
    <lineage>
        <taxon>Bacteria</taxon>
        <taxon>Pseudomonadati</taxon>
        <taxon>Bacteroidota</taxon>
        <taxon>Bacteroidia</taxon>
        <taxon>Marinilabiliales</taxon>
        <taxon>Prolixibacteraceae</taxon>
        <taxon>Maribellus</taxon>
    </lineage>
</organism>
<feature type="transmembrane region" description="Helical" evidence="3">
    <location>
        <begin position="9"/>
        <end position="26"/>
    </location>
</feature>
<dbReference type="InterPro" id="IPR027463">
    <property type="entry name" value="AcrB_DN_DC_subdom"/>
</dbReference>
<dbReference type="PROSITE" id="PS50893">
    <property type="entry name" value="ABC_TRANSPORTER_2"/>
    <property type="match status" value="1"/>
</dbReference>
<keyword evidence="6" id="KW-1185">Reference proteome</keyword>
<evidence type="ECO:0000313" key="5">
    <source>
        <dbReference type="EMBL" id="RIJ49446.1"/>
    </source>
</evidence>
<reference evidence="5 6" key="1">
    <citation type="submission" date="2018-08" db="EMBL/GenBank/DDBJ databases">
        <title>Pallidiluteibacterium maritimus gen. nov., sp. nov., isolated from coastal sediment.</title>
        <authorList>
            <person name="Zhou L.Y."/>
        </authorList>
    </citation>
    <scope>NUCLEOTIDE SEQUENCE [LARGE SCALE GENOMIC DNA]</scope>
    <source>
        <strain evidence="5 6">XSD2</strain>
    </source>
</reference>
<comment type="caution">
    <text evidence="5">The sequence shown here is derived from an EMBL/GenBank/DDBJ whole genome shotgun (WGS) entry which is preliminary data.</text>
</comment>
<evidence type="ECO:0000256" key="1">
    <source>
        <dbReference type="ARBA" id="ARBA00022741"/>
    </source>
</evidence>
<dbReference type="PRINTS" id="PR00702">
    <property type="entry name" value="ACRIFLAVINRP"/>
</dbReference>
<gene>
    <name evidence="5" type="ORF">D1614_07855</name>
</gene>
<keyword evidence="2 5" id="KW-0067">ATP-binding</keyword>
<feature type="transmembrane region" description="Helical" evidence="3">
    <location>
        <begin position="1214"/>
        <end position="1233"/>
    </location>
</feature>
<feature type="transmembrane region" description="Helical" evidence="3">
    <location>
        <begin position="427"/>
        <end position="447"/>
    </location>
</feature>
<dbReference type="SUPFAM" id="SSF82693">
    <property type="entry name" value="Multidrug efflux transporter AcrB pore domain, PN1, PN2, PC1 and PC2 subdomains"/>
    <property type="match status" value="2"/>
</dbReference>
<dbReference type="SUPFAM" id="SSF82866">
    <property type="entry name" value="Multidrug efflux transporter AcrB transmembrane domain"/>
    <property type="match status" value="2"/>
</dbReference>
<dbReference type="Proteomes" id="UP000265926">
    <property type="component" value="Unassembled WGS sequence"/>
</dbReference>
<evidence type="ECO:0000256" key="3">
    <source>
        <dbReference type="SAM" id="Phobius"/>
    </source>
</evidence>
<evidence type="ECO:0000256" key="2">
    <source>
        <dbReference type="ARBA" id="ARBA00022840"/>
    </source>
</evidence>
<feature type="transmembrane region" description="Helical" evidence="3">
    <location>
        <begin position="1148"/>
        <end position="1167"/>
    </location>
</feature>
<dbReference type="GO" id="GO:0042910">
    <property type="term" value="F:xenobiotic transmembrane transporter activity"/>
    <property type="evidence" value="ECO:0007669"/>
    <property type="project" value="TreeGrafter"/>
</dbReference>
<feature type="transmembrane region" description="Helical" evidence="3">
    <location>
        <begin position="873"/>
        <end position="892"/>
    </location>
</feature>
<dbReference type="Gene3D" id="3.30.70.1430">
    <property type="entry name" value="Multidrug efflux transporter AcrB pore domain"/>
    <property type="match status" value="2"/>
</dbReference>
<feature type="transmembrane region" description="Helical" evidence="3">
    <location>
        <begin position="459"/>
        <end position="487"/>
    </location>
</feature>
<feature type="transmembrane region" description="Helical" evidence="3">
    <location>
        <begin position="899"/>
        <end position="918"/>
    </location>
</feature>
<dbReference type="SMART" id="SM00382">
    <property type="entry name" value="AAA"/>
    <property type="match status" value="1"/>
</dbReference>
<keyword evidence="3" id="KW-1133">Transmembrane helix</keyword>
<dbReference type="InterPro" id="IPR003439">
    <property type="entry name" value="ABC_transporter-like_ATP-bd"/>
</dbReference>
<feature type="transmembrane region" description="Helical" evidence="3">
    <location>
        <begin position="1004"/>
        <end position="1030"/>
    </location>
</feature>
<dbReference type="GO" id="GO:0005524">
    <property type="term" value="F:ATP binding"/>
    <property type="evidence" value="ECO:0007669"/>
    <property type="project" value="UniProtKB-KW"/>
</dbReference>
<feature type="transmembrane region" description="Helical" evidence="3">
    <location>
        <begin position="930"/>
        <end position="953"/>
    </location>
</feature>
<feature type="transmembrane region" description="Helical" evidence="3">
    <location>
        <begin position="1042"/>
        <end position="1061"/>
    </location>
</feature>
<name>A0A399SZH4_9BACT</name>
<feature type="transmembrane region" description="Helical" evidence="3">
    <location>
        <begin position="1239"/>
        <end position="1259"/>
    </location>
</feature>
<keyword evidence="3" id="KW-0812">Transmembrane</keyword>
<dbReference type="OrthoDB" id="1108346at2"/>
<keyword evidence="1" id="KW-0547">Nucleotide-binding</keyword>
<keyword evidence="3" id="KW-0472">Membrane</keyword>
<feature type="domain" description="ABC transporter" evidence="4">
    <location>
        <begin position="1287"/>
        <end position="1517"/>
    </location>
</feature>
<dbReference type="Gene3D" id="3.30.70.1320">
    <property type="entry name" value="Multidrug efflux transporter AcrB pore domain like"/>
    <property type="match status" value="1"/>
</dbReference>
<dbReference type="InterPro" id="IPR027417">
    <property type="entry name" value="P-loop_NTPase"/>
</dbReference>
<dbReference type="InterPro" id="IPR001036">
    <property type="entry name" value="Acrflvin-R"/>
</dbReference>
<dbReference type="GO" id="GO:0016887">
    <property type="term" value="F:ATP hydrolysis activity"/>
    <property type="evidence" value="ECO:0007669"/>
    <property type="project" value="InterPro"/>
</dbReference>
<protein>
    <submittedName>
        <fullName evidence="5">ATP-binding cassette domain-containing protein</fullName>
    </submittedName>
</protein>
<dbReference type="PANTHER" id="PTHR32063">
    <property type="match status" value="1"/>
</dbReference>
<dbReference type="CDD" id="cd03264">
    <property type="entry name" value="ABC_drug_resistance_like"/>
    <property type="match status" value="1"/>
</dbReference>
<dbReference type="RefSeq" id="WP_119437333.1">
    <property type="nucleotide sequence ID" value="NZ_QWGR01000003.1"/>
</dbReference>
<feature type="transmembrane region" description="Helical" evidence="3">
    <location>
        <begin position="330"/>
        <end position="349"/>
    </location>
</feature>
<dbReference type="SUPFAM" id="SSF52540">
    <property type="entry name" value="P-loop containing nucleoside triphosphate hydrolases"/>
    <property type="match status" value="1"/>
</dbReference>
<feature type="transmembrane region" description="Helical" evidence="3">
    <location>
        <begin position="525"/>
        <end position="544"/>
    </location>
</feature>
<dbReference type="InterPro" id="IPR017871">
    <property type="entry name" value="ABC_transporter-like_CS"/>
</dbReference>
<dbReference type="Gene3D" id="3.30.70.1440">
    <property type="entry name" value="Multidrug efflux transporter AcrB pore domain"/>
    <property type="match status" value="1"/>
</dbReference>
<dbReference type="SUPFAM" id="SSF82714">
    <property type="entry name" value="Multidrug efflux transporter AcrB TolC docking domain, DN and DC subdomains"/>
    <property type="match status" value="1"/>
</dbReference>
<dbReference type="PANTHER" id="PTHR32063:SF0">
    <property type="entry name" value="SWARMING MOTILITY PROTEIN SWRC"/>
    <property type="match status" value="1"/>
</dbReference>
<evidence type="ECO:0000313" key="6">
    <source>
        <dbReference type="Proteomes" id="UP000265926"/>
    </source>
</evidence>
<evidence type="ECO:0000259" key="4">
    <source>
        <dbReference type="PROSITE" id="PS50893"/>
    </source>
</evidence>
<accession>A0A399SZH4</accession>
<feature type="transmembrane region" description="Helical" evidence="3">
    <location>
        <begin position="974"/>
        <end position="992"/>
    </location>
</feature>
<feature type="transmembrane region" description="Helical" evidence="3">
    <location>
        <begin position="382"/>
        <end position="406"/>
    </location>
</feature>
<feature type="transmembrane region" description="Helical" evidence="3">
    <location>
        <begin position="354"/>
        <end position="376"/>
    </location>
</feature>
<sequence>MKFIIHRKIFISMLFLGLTMLGYISYKRLPVELMPNAELPMLFVQIQSRTQVDPKYMENQAVIPIEGAIGTMEGIESMESYINNQSASIQVNFKQNVNFKYTFLKLQEKIDLVSASLDDNFVVVVNKVDIEQLTNQFMELQVRGSGGVDRVRNIVDQEITAEMENVDGVASVTVYGGKERSIEVTYDAAACEAYGITPAQISSAISGNSQNRTFAGYLHESDKKYFVHVTAEYDNVSDIENIVVADGPIFLKDVADVFFGVKEETSISRINGLDAVSMLLVSDSQANLIELSHKVQDQIATLNQKLASKDVEIVVQTNLAETMENNIDQIINLALVGGLLAIFVLWMFLKNMRIVSFIALAMPISVFTAFNLFYAFNISLNSLTLVGLVLAIGMLLDNSIVVLENIYRLSGNKMSPEQSVTQGTQEVWRSILAATLTTITVFLPFVFSTDYMVKLLGNHVGVSIISTLIVSLFVALLLIPMGAHLLLKGKKKHNIFYEKVTTNNRIIQIYILLLKASMRVPARTIIGAIVLFFLTVFIVLAISVNNLSEVEETQFSVYVTMPTGSTLEATDKVVAEVESRLNDIKEKKDLISKIEEEEAILTFILTDDYKDIDDRTVAEIKKDVEDRVKNISQAEISLEAPASSSSFRGGGGGGGRSGSQGFAQFMGIGSNQERIVIKGENFEVMKGVAEDLLYYIEDLESIRRASISVSRNRPEVHLYFNQLLLTEYGVTLNNIAADLRTFTREFTSGVNFKQGTEEYEIVIKEKLPEGVEEDDSEKGMEDLRRLPISNNQGATHELQDLADLVYAEGMARITRVNQEKQIELNYRFINEAEDSKDLLEAYRLEIDDIISSYKLPSGVAVQVIHEEDQYAEFKFLIAAAFILILMILASVFESLSTPFVLMFSIPLAAIGSFLALIFTGNSLFNANTLMGFIILIGVVVNNGIILIDYTNILRKRGFRKSRALMAAGLSRVRPILITAITTIVALFPLAMGQAEYVGAIGAPFAITVIGGLSLSTLLTLVFIPTLYAGLENSLNWIKSLHWGLKAGMLSIFVLGSVLVYLKVDSFIWQLLDFMLLIILVPGIVAFVMTSLRQANEKVIDENEPIRIKVQKLVKIYDRDSRFVREWKSGIKIRERAGLTRDYKSLRDFYDMIWQLPLFGFLVYFTFFYLESNLWMWILSHTVFFFLLSLRIPVQQILINKHEATGKIFYLKLNKWIYNLIYWAVPAVFLFIFYRNWDNLGMVIFVAIIWYLLLIIYSSAEYIQKKNLNIARIEGRLSVLRRAYFTLIRQIPVVGKRKKPFRALNGVSLEIKTGMFGLLGPNGAGKSTMMRIITGILEQSYGKIWINGLDTQKYREELQGLIGYLPQAFGTYENMSAWEFLDYQAILKGIKDTKTRNERLEYVLKNVHMYERRNDKIGSFSGGMKQRIGIAQILLNLPRILVVDEPTAGLDPRERIRFRNLLVELSRERIVIFSTHIIEDISSSCNQVAVINRGNLKYFGTPTDMVNMGNNFVWQFSVPAREFDNMANKQLIVHHMRDGENIKVRCLAKEKPTPDAVNVLPHLEDAYLCLLKDFV</sequence>
<dbReference type="Pfam" id="PF00873">
    <property type="entry name" value="ACR_tran"/>
    <property type="match status" value="1"/>
</dbReference>